<evidence type="ECO:0000259" key="7">
    <source>
        <dbReference type="PROSITE" id="PS50940"/>
    </source>
</evidence>
<name>A0A8R2LUD6_BOMMO</name>
<feature type="domain" description="Chitin-binding type-2" evidence="7">
    <location>
        <begin position="268"/>
        <end position="323"/>
    </location>
</feature>
<dbReference type="PANTHER" id="PTHR23301">
    <property type="entry name" value="CHITIN BINDING PERITROPHIN-A"/>
    <property type="match status" value="1"/>
</dbReference>
<dbReference type="GO" id="GO:0008061">
    <property type="term" value="F:chitin binding"/>
    <property type="evidence" value="ECO:0007669"/>
    <property type="project" value="UniProtKB-KW"/>
</dbReference>
<proteinExistence type="predicted"/>
<keyword evidence="2 6" id="KW-0732">Signal</keyword>
<dbReference type="EnsemblMetazoa" id="XM_038010733.1">
    <property type="protein sequence ID" value="XP_037866661.1"/>
    <property type="gene ID" value="LOC101740021"/>
</dbReference>
<evidence type="ECO:0000256" key="5">
    <source>
        <dbReference type="ARBA" id="ARBA00023180"/>
    </source>
</evidence>
<reference evidence="8" key="2">
    <citation type="submission" date="2022-06" db="UniProtKB">
        <authorList>
            <consortium name="EnsemblMetazoa"/>
        </authorList>
    </citation>
    <scope>IDENTIFICATION</scope>
    <source>
        <strain evidence="8">p50T (Dazao)</strain>
    </source>
</reference>
<feature type="chain" id="PRO_5035713971" description="Chitin-binding type-2 domain-containing protein" evidence="6">
    <location>
        <begin position="28"/>
        <end position="561"/>
    </location>
</feature>
<evidence type="ECO:0000256" key="3">
    <source>
        <dbReference type="ARBA" id="ARBA00022737"/>
    </source>
</evidence>
<dbReference type="SMART" id="SM00494">
    <property type="entry name" value="ChtBD2"/>
    <property type="match status" value="8"/>
</dbReference>
<dbReference type="PANTHER" id="PTHR23301:SF0">
    <property type="entry name" value="CHITIN-BINDING TYPE-2 DOMAIN-CONTAINING PROTEIN-RELATED"/>
    <property type="match status" value="1"/>
</dbReference>
<reference evidence="9" key="1">
    <citation type="journal article" date="2008" name="Insect Biochem. Mol. Biol.">
        <title>The genome of a lepidopteran model insect, the silkworm Bombyx mori.</title>
        <authorList>
            <consortium name="International Silkworm Genome Consortium"/>
        </authorList>
    </citation>
    <scope>NUCLEOTIDE SEQUENCE [LARGE SCALE GENOMIC DNA]</scope>
    <source>
        <strain evidence="9">p50T</strain>
    </source>
</reference>
<feature type="domain" description="Chitin-binding type-2" evidence="7">
    <location>
        <begin position="85"/>
        <end position="141"/>
    </location>
</feature>
<dbReference type="InterPro" id="IPR002557">
    <property type="entry name" value="Chitin-bd_dom"/>
</dbReference>
<dbReference type="Pfam" id="PF01607">
    <property type="entry name" value="CBM_14"/>
    <property type="match status" value="6"/>
</dbReference>
<dbReference type="InterPro" id="IPR036508">
    <property type="entry name" value="Chitin-bd_dom_sf"/>
</dbReference>
<keyword evidence="4" id="KW-1015">Disulfide bond</keyword>
<keyword evidence="1" id="KW-0147">Chitin-binding</keyword>
<protein>
    <recommendedName>
        <fullName evidence="7">Chitin-binding type-2 domain-containing protein</fullName>
    </recommendedName>
</protein>
<evidence type="ECO:0000256" key="1">
    <source>
        <dbReference type="ARBA" id="ARBA00022669"/>
    </source>
</evidence>
<keyword evidence="9" id="KW-1185">Reference proteome</keyword>
<dbReference type="SUPFAM" id="SSF57625">
    <property type="entry name" value="Invertebrate chitin-binding proteins"/>
    <property type="match status" value="5"/>
</dbReference>
<dbReference type="Proteomes" id="UP000005204">
    <property type="component" value="Unassembled WGS sequence"/>
</dbReference>
<feature type="domain" description="Chitin-binding type-2" evidence="7">
    <location>
        <begin position="508"/>
        <end position="561"/>
    </location>
</feature>
<feature type="domain" description="Chitin-binding type-2" evidence="7">
    <location>
        <begin position="29"/>
        <end position="83"/>
    </location>
</feature>
<feature type="domain" description="Chitin-binding type-2" evidence="7">
    <location>
        <begin position="209"/>
        <end position="265"/>
    </location>
</feature>
<feature type="domain" description="Chitin-binding type-2" evidence="7">
    <location>
        <begin position="442"/>
        <end position="498"/>
    </location>
</feature>
<dbReference type="AlphaFoldDB" id="A0A8R2LUD6"/>
<accession>A0A8R2LUD6</accession>
<dbReference type="SMR" id="A0A8R2LUD6"/>
<dbReference type="OMA" id="WVSKQCA"/>
<evidence type="ECO:0000256" key="4">
    <source>
        <dbReference type="ARBA" id="ARBA00023157"/>
    </source>
</evidence>
<sequence>MSARAPAYRPALGVLVALAFATRLVGSDDINCTRDGLYADYDKECKEYVRCSGGTITGRYTCKSGRSFSEVAGACVPQQRRPCVRRVCTPGDTLAYAMPGTACKHYYRCENGTAVDRACPSSTWFDLDRQACARGAGTCYEPVCAGLPDGEYPDSSHECRRLLRCVGGELRAVVSCTKDTCATACPSPRSAAVPLPAGDADFCSDEACSSLCQNQPNGAYADRTAGCREYFVCETHRVIRRGVCEPGMLFSKAGCEPATRAICPPPALSPCFNRPDGMHRDWRSCSSWFDCRRERVISRGTCATGLVFDGTGCVPATQFPCDGPERSQECEGLPSGTYQDLDSNCTKYFHCEGASRTVLSCGVGLVFDGARCSPAEQYLCPSLERDSCYGKADGRYRAADTGCRGYYSCVAGEKSVYACPSGSVFDDEACVPAQSGICPREDYSCDGLSDGYHPEIESGCHRYFYCEGGDRLATLSCLGGKIFDGHACVETPHHECGALPSNSIERGGPECERDGFFVQEGTGCKRYYFCVSGNRTYLTCPEHKVFNGQVCVPSSQYSCPG</sequence>
<dbReference type="GO" id="GO:0005576">
    <property type="term" value="C:extracellular region"/>
    <property type="evidence" value="ECO:0007669"/>
    <property type="project" value="InterPro"/>
</dbReference>
<organism evidence="8 9">
    <name type="scientific">Bombyx mori</name>
    <name type="common">Silk moth</name>
    <dbReference type="NCBI Taxonomy" id="7091"/>
    <lineage>
        <taxon>Eukaryota</taxon>
        <taxon>Metazoa</taxon>
        <taxon>Ecdysozoa</taxon>
        <taxon>Arthropoda</taxon>
        <taxon>Hexapoda</taxon>
        <taxon>Insecta</taxon>
        <taxon>Pterygota</taxon>
        <taxon>Neoptera</taxon>
        <taxon>Endopterygota</taxon>
        <taxon>Lepidoptera</taxon>
        <taxon>Glossata</taxon>
        <taxon>Ditrysia</taxon>
        <taxon>Bombycoidea</taxon>
        <taxon>Bombycidae</taxon>
        <taxon>Bombycinae</taxon>
        <taxon>Bombyx</taxon>
    </lineage>
</organism>
<evidence type="ECO:0000313" key="8">
    <source>
        <dbReference type="EnsemblMetazoa" id="XP_037866661.1"/>
    </source>
</evidence>
<evidence type="ECO:0000313" key="9">
    <source>
        <dbReference type="Proteomes" id="UP000005204"/>
    </source>
</evidence>
<dbReference type="InterPro" id="IPR051940">
    <property type="entry name" value="Chitin_bind-dev_reg"/>
</dbReference>
<keyword evidence="3" id="KW-0677">Repeat</keyword>
<feature type="domain" description="Chitin-binding type-2" evidence="7">
    <location>
        <begin position="327"/>
        <end position="382"/>
    </location>
</feature>
<dbReference type="Gene3D" id="2.170.140.10">
    <property type="entry name" value="Chitin binding domain"/>
    <property type="match status" value="4"/>
</dbReference>
<feature type="signal peptide" evidence="6">
    <location>
        <begin position="1"/>
        <end position="27"/>
    </location>
</feature>
<feature type="domain" description="Chitin-binding type-2" evidence="7">
    <location>
        <begin position="385"/>
        <end position="440"/>
    </location>
</feature>
<gene>
    <name evidence="8" type="primary">101740021</name>
</gene>
<evidence type="ECO:0000256" key="6">
    <source>
        <dbReference type="SAM" id="SignalP"/>
    </source>
</evidence>
<evidence type="ECO:0000256" key="2">
    <source>
        <dbReference type="ARBA" id="ARBA00022729"/>
    </source>
</evidence>
<dbReference type="PROSITE" id="PS50940">
    <property type="entry name" value="CHIT_BIND_II"/>
    <property type="match status" value="8"/>
</dbReference>
<keyword evidence="5" id="KW-0325">Glycoprotein</keyword>